<keyword evidence="1" id="KW-0812">Transmembrane</keyword>
<dbReference type="AlphaFoldDB" id="A0A139BWB5"/>
<name>A0A139BWB5_9PROT</name>
<evidence type="ECO:0000313" key="3">
    <source>
        <dbReference type="Proteomes" id="UP000070578"/>
    </source>
</evidence>
<dbReference type="PROSITE" id="PS51257">
    <property type="entry name" value="PROKAR_LIPOPROTEIN"/>
    <property type="match status" value="1"/>
</dbReference>
<comment type="caution">
    <text evidence="2">The sequence shown here is derived from an EMBL/GenBank/DDBJ whole genome shotgun (WGS) entry which is preliminary data.</text>
</comment>
<organism evidence="2 3">
    <name type="scientific">Candidatus Gallionella acididurans</name>
    <dbReference type="NCBI Taxonomy" id="1796491"/>
    <lineage>
        <taxon>Bacteria</taxon>
        <taxon>Pseudomonadati</taxon>
        <taxon>Pseudomonadota</taxon>
        <taxon>Betaproteobacteria</taxon>
        <taxon>Nitrosomonadales</taxon>
        <taxon>Gallionellaceae</taxon>
        <taxon>Gallionella</taxon>
    </lineage>
</organism>
<gene>
    <name evidence="2" type="ORF">AWT59_0580</name>
</gene>
<keyword evidence="1" id="KW-0472">Membrane</keyword>
<reference evidence="2 3" key="1">
    <citation type="submission" date="2016-02" db="EMBL/GenBank/DDBJ databases">
        <authorList>
            <person name="Wen L."/>
            <person name="He K."/>
            <person name="Yang H."/>
        </authorList>
    </citation>
    <scope>NUCLEOTIDE SEQUENCE [LARGE SCALE GENOMIC DNA]</scope>
    <source>
        <strain evidence="2">ShG14-8</strain>
    </source>
</reference>
<evidence type="ECO:0000313" key="2">
    <source>
        <dbReference type="EMBL" id="KXS33277.1"/>
    </source>
</evidence>
<dbReference type="InterPro" id="IPR022584">
    <property type="entry name" value="DUF2937"/>
</dbReference>
<dbReference type="EMBL" id="LSLI01000008">
    <property type="protein sequence ID" value="KXS33277.1"/>
    <property type="molecule type" value="Genomic_DNA"/>
</dbReference>
<feature type="transmembrane region" description="Helical" evidence="1">
    <location>
        <begin position="137"/>
        <end position="158"/>
    </location>
</feature>
<keyword evidence="1" id="KW-1133">Transmembrane helix</keyword>
<evidence type="ECO:0008006" key="4">
    <source>
        <dbReference type="Google" id="ProtNLM"/>
    </source>
</evidence>
<accession>A0A139BWB5</accession>
<protein>
    <recommendedName>
        <fullName evidence="4">DUF2937 family protein</fullName>
    </recommendedName>
</protein>
<feature type="transmembrane region" description="Helical" evidence="1">
    <location>
        <begin position="12"/>
        <end position="30"/>
    </location>
</feature>
<proteinExistence type="predicted"/>
<evidence type="ECO:0000256" key="1">
    <source>
        <dbReference type="SAM" id="Phobius"/>
    </source>
</evidence>
<dbReference type="Proteomes" id="UP000070578">
    <property type="component" value="Unassembled WGS sequence"/>
</dbReference>
<dbReference type="Pfam" id="PF11157">
    <property type="entry name" value="DUF2937"/>
    <property type="match status" value="1"/>
</dbReference>
<sequence>MNFVRGILDRIVLVAGIVAAGCVPSFIAQYRQRVGGQLDQVLRDIAPFQEIANQFHHGSLEELVRYHLASPDATFHSEGAAIQGMISSAAQLRRVLEALNTDLFHQLVYLLGKIDPLTARATWDVFSPSFDLTAHSIIFAFIVGMAIWLAFFAVWYIFSRLINIVAARS</sequence>
<reference evidence="2 3" key="2">
    <citation type="submission" date="2016-03" db="EMBL/GenBank/DDBJ databases">
        <title>New uncultured bacterium of the family Gallionellaceae from acid mine drainage: description and reconstruction of genome based on metagenomic analysis of microbial community.</title>
        <authorList>
            <person name="Kadnikov V."/>
            <person name="Ivasenko D."/>
            <person name="Beletsky A."/>
            <person name="Mardanov A."/>
            <person name="Danilova E."/>
            <person name="Pimenov N."/>
            <person name="Karnachuk O."/>
            <person name="Ravin N."/>
        </authorList>
    </citation>
    <scope>NUCLEOTIDE SEQUENCE [LARGE SCALE GENOMIC DNA]</scope>
    <source>
        <strain evidence="2">ShG14-8</strain>
    </source>
</reference>